<keyword evidence="1" id="KW-0812">Transmembrane</keyword>
<evidence type="ECO:0000256" key="1">
    <source>
        <dbReference type="SAM" id="Phobius"/>
    </source>
</evidence>
<accession>A0AA49IY19</accession>
<dbReference type="Gene3D" id="3.20.20.450">
    <property type="entry name" value="EAL domain"/>
    <property type="match status" value="1"/>
</dbReference>
<dbReference type="Proteomes" id="UP001234916">
    <property type="component" value="Chromosome"/>
</dbReference>
<dbReference type="SUPFAM" id="SSF141868">
    <property type="entry name" value="EAL domain-like"/>
    <property type="match status" value="1"/>
</dbReference>
<dbReference type="NCBIfam" id="TIGR00254">
    <property type="entry name" value="GGDEF"/>
    <property type="match status" value="1"/>
</dbReference>
<evidence type="ECO:0000313" key="4">
    <source>
        <dbReference type="EMBL" id="WIM05623.1"/>
    </source>
</evidence>
<dbReference type="KEGG" id="npv:OHM77_13245"/>
<name>A0AA49IY19_9PROT</name>
<dbReference type="InterPro" id="IPR035919">
    <property type="entry name" value="EAL_sf"/>
</dbReference>
<dbReference type="Gene3D" id="3.30.70.270">
    <property type="match status" value="1"/>
</dbReference>
<evidence type="ECO:0000259" key="3">
    <source>
        <dbReference type="PROSITE" id="PS50887"/>
    </source>
</evidence>
<organism evidence="4">
    <name type="scientific">Candidatus Nitricoxidivorans perseverans</name>
    <dbReference type="NCBI Taxonomy" id="2975601"/>
    <lineage>
        <taxon>Bacteria</taxon>
        <taxon>Pseudomonadati</taxon>
        <taxon>Pseudomonadota</taxon>
        <taxon>Betaproteobacteria</taxon>
        <taxon>Nitrosomonadales</taxon>
        <taxon>Sterolibacteriaceae</taxon>
        <taxon>Candidatus Nitricoxidivorans</taxon>
    </lineage>
</organism>
<dbReference type="CDD" id="cd01949">
    <property type="entry name" value="GGDEF"/>
    <property type="match status" value="1"/>
</dbReference>
<dbReference type="EMBL" id="CP107246">
    <property type="protein sequence ID" value="WIM05623.1"/>
    <property type="molecule type" value="Genomic_DNA"/>
</dbReference>
<proteinExistence type="predicted"/>
<dbReference type="InterPro" id="IPR043128">
    <property type="entry name" value="Rev_trsase/Diguanyl_cyclase"/>
</dbReference>
<dbReference type="GO" id="GO:0071111">
    <property type="term" value="F:cyclic-guanylate-specific phosphodiesterase activity"/>
    <property type="evidence" value="ECO:0007669"/>
    <property type="project" value="InterPro"/>
</dbReference>
<dbReference type="PANTHER" id="PTHR33121">
    <property type="entry name" value="CYCLIC DI-GMP PHOSPHODIESTERASE PDEF"/>
    <property type="match status" value="1"/>
</dbReference>
<dbReference type="FunFam" id="3.30.70.270:FF:000001">
    <property type="entry name" value="Diguanylate cyclase domain protein"/>
    <property type="match status" value="1"/>
</dbReference>
<dbReference type="SMART" id="SM00052">
    <property type="entry name" value="EAL"/>
    <property type="match status" value="1"/>
</dbReference>
<dbReference type="PROSITE" id="PS50887">
    <property type="entry name" value="GGDEF"/>
    <property type="match status" value="1"/>
</dbReference>
<protein>
    <submittedName>
        <fullName evidence="4">EAL domain-containing protein</fullName>
    </submittedName>
</protein>
<evidence type="ECO:0000259" key="2">
    <source>
        <dbReference type="PROSITE" id="PS50883"/>
    </source>
</evidence>
<feature type="domain" description="GGDEF" evidence="3">
    <location>
        <begin position="460"/>
        <end position="594"/>
    </location>
</feature>
<sequence>MRIRTFILSASAVVAIGFFSISYFAIGRIVDHTVRENARASSAALADVTFTGMYQVMSAGWKRKQAENYIAAVRDAARDLAVMVQIYRGPVVEADYGRIEQPPMDESLLRALVDGRPVTESPEGGVRYLRPLVANERCLRCHEVAKEGDVMGVIEVRQEFAPLLARAHNEFMLWLLALAPLAMAVAALVVWRVNRRLEQSIGMVDSAVTKVNAVADLRHIAFSGLDLGFEELNRLFVHLGDLVEKLRAVAVDKGVLKFEIGLLEKFVITSDVVRDWGEYIARMLAEINTVMTTHVLFSVFQVDDEVFDLDIFWAEPPSATTRAMMENHVRSVVAADHRLSGLAHVTLYHHVPPGGGEELEIDSRAVVLQTKALILEQPKIGGIVGIGVNTSVMEDPTLRLVMDSILSTMLNVVGSVKAIHKYTRDMEYYATRDPLTDLYNRRVFWELFEYEVARAGRQGYSFALLVIDLDNFKLVNDGHGHTVGDRYLQALAHVVKQVLRPGDILARYGGDEFVILLPDVMQDMAVMVARRVMESVAALSLPISGGEHVSGSVSMGMAIFPLHAGNAKDLFLFADNMMYRAKSAGKNQIGIPGEEDVAAVFRDMTETTVMVVNAVNEGRIDPFFQPIMDLHSGRVVGFEVLSRLSLEGKHMEASRFIEYAEKAGIIHRLDTLVMEKALRAVADHRYAGRIFLNLSPRALSLSNFLSTLKRVVADCGIAPEQIVFEITERDTVRNIMVLEKLVSDLKMAGFKLAIDDFGSGFSSFQYLRRLPVDFLKIEGEFIVNMLENEKDRAFVETIRRLASSLDIHVIAEHVESEEVLDALREMGVELAQGYFIGRPEKELGGNLRWPMA</sequence>
<dbReference type="Pfam" id="PF00990">
    <property type="entry name" value="GGDEF"/>
    <property type="match status" value="1"/>
</dbReference>
<gene>
    <name evidence="4" type="ORF">OHM77_13245</name>
</gene>
<dbReference type="PANTHER" id="PTHR33121:SF71">
    <property type="entry name" value="OXYGEN SENSOR PROTEIN DOSP"/>
    <property type="match status" value="1"/>
</dbReference>
<dbReference type="SUPFAM" id="SSF55073">
    <property type="entry name" value="Nucleotide cyclase"/>
    <property type="match status" value="1"/>
</dbReference>
<feature type="domain" description="EAL" evidence="2">
    <location>
        <begin position="604"/>
        <end position="852"/>
    </location>
</feature>
<dbReference type="InterPro" id="IPR000160">
    <property type="entry name" value="GGDEF_dom"/>
</dbReference>
<feature type="transmembrane region" description="Helical" evidence="1">
    <location>
        <begin position="171"/>
        <end position="191"/>
    </location>
</feature>
<reference evidence="4" key="1">
    <citation type="journal article" date="2023" name="Nat. Microbiol.">
        <title>Enrichment and characterization of a nitric oxide-reducing microbial community in a continuous bioreactor.</title>
        <authorList>
            <person name="Garrido-Amador P."/>
            <person name="Stortenbeker N."/>
            <person name="Wessels H.J.C.T."/>
            <person name="Speth D.R."/>
            <person name="Garcia-Heredia I."/>
            <person name="Kartal B."/>
        </authorList>
    </citation>
    <scope>NUCLEOTIDE SEQUENCE</scope>
    <source>
        <strain evidence="4">MAG1</strain>
    </source>
</reference>
<dbReference type="CDD" id="cd01948">
    <property type="entry name" value="EAL"/>
    <property type="match status" value="1"/>
</dbReference>
<dbReference type="PROSITE" id="PS50883">
    <property type="entry name" value="EAL"/>
    <property type="match status" value="1"/>
</dbReference>
<dbReference type="InterPro" id="IPR050706">
    <property type="entry name" value="Cyclic-di-GMP_PDE-like"/>
</dbReference>
<dbReference type="SMART" id="SM00267">
    <property type="entry name" value="GGDEF"/>
    <property type="match status" value="1"/>
</dbReference>
<keyword evidence="1" id="KW-1133">Transmembrane helix</keyword>
<dbReference type="InterPro" id="IPR001633">
    <property type="entry name" value="EAL_dom"/>
</dbReference>
<dbReference type="AlphaFoldDB" id="A0AA49IY19"/>
<dbReference type="Gene3D" id="3.30.450.290">
    <property type="match status" value="1"/>
</dbReference>
<keyword evidence="1" id="KW-0472">Membrane</keyword>
<feature type="transmembrane region" description="Helical" evidence="1">
    <location>
        <begin position="6"/>
        <end position="26"/>
    </location>
</feature>
<dbReference type="Pfam" id="PF00563">
    <property type="entry name" value="EAL"/>
    <property type="match status" value="1"/>
</dbReference>
<dbReference type="InterPro" id="IPR029787">
    <property type="entry name" value="Nucleotide_cyclase"/>
</dbReference>